<feature type="region of interest" description="Disordered" evidence="1">
    <location>
        <begin position="214"/>
        <end position="253"/>
    </location>
</feature>
<evidence type="ECO:0000256" key="1">
    <source>
        <dbReference type="SAM" id="MobiDB-lite"/>
    </source>
</evidence>
<reference evidence="2 3" key="1">
    <citation type="submission" date="2019-10" db="EMBL/GenBank/DDBJ databases">
        <authorList>
            <person name="Palmer J.M."/>
        </authorList>
    </citation>
    <scope>NUCLEOTIDE SEQUENCE [LARGE SCALE GENOMIC DNA]</scope>
    <source>
        <strain evidence="2 3">TWF730</strain>
    </source>
</reference>
<gene>
    <name evidence="2" type="ORF">TWF730_003066</name>
</gene>
<feature type="compositionally biased region" description="Basic residues" evidence="1">
    <location>
        <begin position="226"/>
        <end position="242"/>
    </location>
</feature>
<name>A0AAV9U8R6_9PEZI</name>
<protein>
    <submittedName>
        <fullName evidence="2">Uncharacterized protein</fullName>
    </submittedName>
</protein>
<proteinExistence type="predicted"/>
<feature type="region of interest" description="Disordered" evidence="1">
    <location>
        <begin position="301"/>
        <end position="368"/>
    </location>
</feature>
<organism evidence="2 3">
    <name type="scientific">Orbilia blumenaviensis</name>
    <dbReference type="NCBI Taxonomy" id="1796055"/>
    <lineage>
        <taxon>Eukaryota</taxon>
        <taxon>Fungi</taxon>
        <taxon>Dikarya</taxon>
        <taxon>Ascomycota</taxon>
        <taxon>Pezizomycotina</taxon>
        <taxon>Orbiliomycetes</taxon>
        <taxon>Orbiliales</taxon>
        <taxon>Orbiliaceae</taxon>
        <taxon>Orbilia</taxon>
    </lineage>
</organism>
<evidence type="ECO:0000313" key="2">
    <source>
        <dbReference type="EMBL" id="KAK6337674.1"/>
    </source>
</evidence>
<dbReference type="AlphaFoldDB" id="A0AAV9U8R6"/>
<dbReference type="Proteomes" id="UP001373714">
    <property type="component" value="Unassembled WGS sequence"/>
</dbReference>
<accession>A0AAV9U8R6</accession>
<sequence length="382" mass="45709">MASQSRSALAPHHAAIKAQILRLLGHSSPDDLRRFLEEISIQQDVLENIYDLWPDLPHAYDAEREELADDRKEVYVLYDAALDDREKIRRRWERLLSKHRWGRHEVEELKKCREYMARNAVKMVGLCVEYAEFSSQIQGLSCFEDDLRVKLEKVYVDENLSTASKLRRMRNILNMFAESRPRAERYTYRRRSLSPDDEEEQYWTVPKPEIIEPSRDSAYVSASYTKPHRTRADRHEHKRHRRGEREREEREERDYIPDYSYGVEIEEFDDRPVHDVYLNDSSRHAFRSSSHDTSFLWRSSRNQKDGEHTNPHYPGRNFSLSYTHLPPLEEQRRSSAGSKHHRPSRYEDDEERRRQASSARYLEVPKPKPAKQYTSWEIYEIV</sequence>
<feature type="compositionally biased region" description="Basic and acidic residues" evidence="1">
    <location>
        <begin position="243"/>
        <end position="253"/>
    </location>
</feature>
<keyword evidence="3" id="KW-1185">Reference proteome</keyword>
<evidence type="ECO:0000313" key="3">
    <source>
        <dbReference type="Proteomes" id="UP001373714"/>
    </source>
</evidence>
<comment type="caution">
    <text evidence="2">The sequence shown here is derived from an EMBL/GenBank/DDBJ whole genome shotgun (WGS) entry which is preliminary data.</text>
</comment>
<dbReference type="EMBL" id="JAVHNS010000013">
    <property type="protein sequence ID" value="KAK6337674.1"/>
    <property type="molecule type" value="Genomic_DNA"/>
</dbReference>